<dbReference type="RefSeq" id="WP_367919166.1">
    <property type="nucleotide sequence ID" value="NZ_BAABAC010000020.1"/>
</dbReference>
<gene>
    <name evidence="2" type="ORF">ACFQ3F_13355</name>
</gene>
<dbReference type="Gene3D" id="2.40.50.180">
    <property type="entry name" value="CheA-289, Domain 4"/>
    <property type="match status" value="1"/>
</dbReference>
<dbReference type="PANTHER" id="PTHR22617:SF23">
    <property type="entry name" value="CHEMOTAXIS PROTEIN CHEW"/>
    <property type="match status" value="1"/>
</dbReference>
<dbReference type="Gene3D" id="2.30.30.40">
    <property type="entry name" value="SH3 Domains"/>
    <property type="match status" value="1"/>
</dbReference>
<protein>
    <submittedName>
        <fullName evidence="2">Chemotaxis protein CheW</fullName>
    </submittedName>
</protein>
<dbReference type="InterPro" id="IPR036061">
    <property type="entry name" value="CheW-like_dom_sf"/>
</dbReference>
<name>A0ABW3W0D0_9ACTN</name>
<accession>A0ABW3W0D0</accession>
<comment type="caution">
    <text evidence="2">The sequence shown here is derived from an EMBL/GenBank/DDBJ whole genome shotgun (WGS) entry which is preliminary data.</text>
</comment>
<organism evidence="2 3">
    <name type="scientific">Nocardioides ginsengisoli</name>
    <dbReference type="NCBI Taxonomy" id="363868"/>
    <lineage>
        <taxon>Bacteria</taxon>
        <taxon>Bacillati</taxon>
        <taxon>Actinomycetota</taxon>
        <taxon>Actinomycetes</taxon>
        <taxon>Propionibacteriales</taxon>
        <taxon>Nocardioidaceae</taxon>
        <taxon>Nocardioides</taxon>
    </lineage>
</organism>
<dbReference type="Proteomes" id="UP001597229">
    <property type="component" value="Unassembled WGS sequence"/>
</dbReference>
<evidence type="ECO:0000259" key="1">
    <source>
        <dbReference type="PROSITE" id="PS50851"/>
    </source>
</evidence>
<dbReference type="InterPro" id="IPR039315">
    <property type="entry name" value="CheW"/>
</dbReference>
<dbReference type="SMART" id="SM00260">
    <property type="entry name" value="CheW"/>
    <property type="match status" value="1"/>
</dbReference>
<keyword evidence="3" id="KW-1185">Reference proteome</keyword>
<proteinExistence type="predicted"/>
<sequence>MTATTEQLCTFWVDDLFFGVAVDEVQEVLRHQPMTPVPCADEAVTGLINLRGQIVTAVDLRVRLGLPARDAEQLPMNVIVRSRGEVVSLLVDDIGDVIDTAGVEPQPAPSTMPREVQDVVRGVRPLPESILLVLDADRAVDVVTAPDNPGGNP</sequence>
<dbReference type="SUPFAM" id="SSF50341">
    <property type="entry name" value="CheW-like"/>
    <property type="match status" value="1"/>
</dbReference>
<dbReference type="InterPro" id="IPR002545">
    <property type="entry name" value="CheW-lke_dom"/>
</dbReference>
<dbReference type="PROSITE" id="PS50851">
    <property type="entry name" value="CHEW"/>
    <property type="match status" value="1"/>
</dbReference>
<reference evidence="3" key="1">
    <citation type="journal article" date="2019" name="Int. J. Syst. Evol. Microbiol.">
        <title>The Global Catalogue of Microorganisms (GCM) 10K type strain sequencing project: providing services to taxonomists for standard genome sequencing and annotation.</title>
        <authorList>
            <consortium name="The Broad Institute Genomics Platform"/>
            <consortium name="The Broad Institute Genome Sequencing Center for Infectious Disease"/>
            <person name="Wu L."/>
            <person name="Ma J."/>
        </authorList>
    </citation>
    <scope>NUCLEOTIDE SEQUENCE [LARGE SCALE GENOMIC DNA]</scope>
    <source>
        <strain evidence="3">CCUG 52478</strain>
    </source>
</reference>
<feature type="domain" description="CheW-like" evidence="1">
    <location>
        <begin position="5"/>
        <end position="145"/>
    </location>
</feature>
<dbReference type="PANTHER" id="PTHR22617">
    <property type="entry name" value="CHEMOTAXIS SENSOR HISTIDINE KINASE-RELATED"/>
    <property type="match status" value="1"/>
</dbReference>
<dbReference type="Pfam" id="PF01584">
    <property type="entry name" value="CheW"/>
    <property type="match status" value="1"/>
</dbReference>
<dbReference type="EMBL" id="JBHTLX010000017">
    <property type="protein sequence ID" value="MFD1248781.1"/>
    <property type="molecule type" value="Genomic_DNA"/>
</dbReference>
<evidence type="ECO:0000313" key="2">
    <source>
        <dbReference type="EMBL" id="MFD1248781.1"/>
    </source>
</evidence>
<evidence type="ECO:0000313" key="3">
    <source>
        <dbReference type="Proteomes" id="UP001597229"/>
    </source>
</evidence>